<comment type="catalytic activity">
    <reaction evidence="11 12">
        <text>Hydrolysis of proteins to small peptides in the presence of ATP and magnesium. alpha-casein is the usual test substrate. In the absence of ATP, only oligopeptides shorter than five residues are hydrolyzed (such as succinyl-Leu-Tyr-|-NHMec, and Leu-Tyr-Leu-|-Tyr-Trp, in which cleavage of the -Tyr-|-Leu- and -Tyr-|-Trp bonds also occurs).</text>
        <dbReference type="EC" id="3.4.21.92"/>
    </reaction>
</comment>
<dbReference type="HAMAP" id="MF_00303">
    <property type="entry name" value="Trigger_factor_Tig"/>
    <property type="match status" value="1"/>
</dbReference>
<keyword evidence="5" id="KW-0645">Protease</keyword>
<dbReference type="InterPro" id="IPR027304">
    <property type="entry name" value="Trigger_fact/SurA_dom_sf"/>
</dbReference>
<dbReference type="GO" id="GO:0006457">
    <property type="term" value="P:protein folding"/>
    <property type="evidence" value="ECO:0007669"/>
    <property type="project" value="InterPro"/>
</dbReference>
<evidence type="ECO:0000313" key="18">
    <source>
        <dbReference type="EMBL" id="CAI3997784.1"/>
    </source>
</evidence>
<dbReference type="EMBL" id="CAMXCT020002380">
    <property type="protein sequence ID" value="CAL1151159.1"/>
    <property type="molecule type" value="Genomic_DNA"/>
</dbReference>
<evidence type="ECO:0000256" key="15">
    <source>
        <dbReference type="SAM" id="MobiDB-lite"/>
    </source>
</evidence>
<dbReference type="InterPro" id="IPR029045">
    <property type="entry name" value="ClpP/crotonase-like_dom_sf"/>
</dbReference>
<dbReference type="SUPFAM" id="SSF52096">
    <property type="entry name" value="ClpP/crotonase"/>
    <property type="match status" value="2"/>
</dbReference>
<dbReference type="InterPro" id="IPR036611">
    <property type="entry name" value="Trigger_fac_ribosome-bd_sf"/>
</dbReference>
<keyword evidence="10" id="KW-0413">Isomerase</keyword>
<comment type="catalytic activity">
    <reaction evidence="1">
        <text>[protein]-peptidylproline (omega=180) = [protein]-peptidylproline (omega=0)</text>
        <dbReference type="Rhea" id="RHEA:16237"/>
        <dbReference type="Rhea" id="RHEA-COMP:10747"/>
        <dbReference type="Rhea" id="RHEA-COMP:10748"/>
        <dbReference type="ChEBI" id="CHEBI:83833"/>
        <dbReference type="ChEBI" id="CHEBI:83834"/>
        <dbReference type="EC" id="5.2.1.8"/>
    </reaction>
</comment>
<keyword evidence="8" id="KW-0697">Rotamase</keyword>
<comment type="caution">
    <text evidence="18">The sequence shown here is derived from an EMBL/GenBank/DDBJ whole genome shotgun (WGS) entry which is preliminary data.</text>
</comment>
<dbReference type="GO" id="GO:0004252">
    <property type="term" value="F:serine-type endopeptidase activity"/>
    <property type="evidence" value="ECO:0007669"/>
    <property type="project" value="UniProtKB-EC"/>
</dbReference>
<dbReference type="CDD" id="cd07017">
    <property type="entry name" value="S14_ClpP_2"/>
    <property type="match status" value="2"/>
</dbReference>
<dbReference type="InterPro" id="IPR046357">
    <property type="entry name" value="PPIase_dom_sf"/>
</dbReference>
<dbReference type="NCBIfam" id="NF001368">
    <property type="entry name" value="PRK00277.1"/>
    <property type="match status" value="2"/>
</dbReference>
<dbReference type="FunFam" id="3.90.226.10:FF:000002">
    <property type="entry name" value="ATP-dependent Clp protease proteolytic subunit"/>
    <property type="match status" value="1"/>
</dbReference>
<dbReference type="InterPro" id="IPR033135">
    <property type="entry name" value="ClpP_His_AS"/>
</dbReference>
<dbReference type="InterPro" id="IPR001907">
    <property type="entry name" value="ClpP"/>
</dbReference>
<dbReference type="SUPFAM" id="SSF102735">
    <property type="entry name" value="Trigger factor ribosome-binding domain"/>
    <property type="match status" value="1"/>
</dbReference>
<evidence type="ECO:0000259" key="16">
    <source>
        <dbReference type="Pfam" id="PF05697"/>
    </source>
</evidence>
<feature type="region of interest" description="Disordered" evidence="15">
    <location>
        <begin position="1277"/>
        <end position="1324"/>
    </location>
</feature>
<sequence>MAADELDDDLTTGDTAVAEAEEPQKLSLEVDVAKPGACERRITVKVSRDDIDRYLDDAYSDLMSTASVPGFRTGRAPRKLVEQRFKDEIADQVKGSLLMDSLAQVSEEEDFAAISEPDLDLEAVEIPDEGPLTFEFSIEVRPEFDLPKWKGLKLKRPVHEYTSEEIDAQVEQMLAKYGQLVPHDGPAAEGDYLVANLRASADGKEIATDEERVIRVREELSLIDGKIDAFKKLADGAKEGDKLETKVELTADAPNADLRGKKVDLEIEVLEVKKLRLPELTEDFLAEIGDFQTEGDFRDAVQKNLERQLEYSQQQKARGQISELLTESADWELPPGLLKRQSVRELERAVMELRRSGFSEAEIRARENSLRQNSAASTAAALKEHFILERIAEDENIDVEDGDYDREIFLMSMQSGESPRRVRAQLEKRGLMDVLRNQIIERKVMELVQAEAKFVDEPYEPPTTNTEAIPFAAGGSVGEIPEATEAEAAEDGAPMSDLFAPTEGPRAEAPIAGTPFEPRAAREYQRQRQMTLGDLLLENRVIFLQGEIYDGNANELVMKLLYLQSENRRKDIHFYINSPGGSVTATLAIYDTMQMITCPVATYCVGLAASGGSVLLAGGEKGKRFALKHSKVMIHQPHGGVGGQVSDIEIQAEEIIKTRQTLNEILAGHTGKSADDILKACDRDNYLTAEEAKEFGLVDDILTKPPGAEEEEDDCPMPLIPYVIEKSGREERAMDIYSRLLVDRIVILGSGINDEVANNVVAQMLFLQSDDPKSDIHLYINSPGGSVTAGMAIYDTMQFVTCDVATYCLGQCASMGAVLLAAGAAGKRHALPNSRVMIHQPLAGMEGTAEDILIHATEYKKTKDKLNGILARHTGKTLEQLQADTDRDNFMSAEEAVEYKLVDKAAAVVARRCCLLAVGCNNGRQLQTDLYQRELRLQEDEIYRLEDYIEEYQAIIRGYRCEVAELRRDLAEAQEAVPAEEVAPIGSGDVMPLDEPSDLVDDPIEMIPPPTGESGPALEPTPVESGDESGVAPDFEPAPLFESSSATPIESTITDAPAPGVTEDTVASALHHEPDTPPAAYPQTRSVTEAVHTAARAIRVSVGPAGSEAAPYEALTVYVSEREHAALAGFSGTVSVMLTDPEATGRMRRIALWDFTARETAEAWNIDRNGNPRLELSIEAPNDTPRDRELRVWVRLIDSAGQKRLESTTVRFDGPSRRLTSASANHPRRLPSTGGAGQATASDVVAGDVQADGEWRSARPRRVFDSAIRRDAVRLDPVSVGGTSPLPSVALSAATEDHRDARHGGEQRRRRLGNDADRDRGEQLARADRVVDRASRDVRGAEERREVRADGDQAALIDALRADLALRERRATAAVHLGAGVEDVAAEDLDHPLADDVATGVDQLARGVEHLVGERVVVADERVVRRHEHREEAEVLVVRRVDRRDEADTRLARLDRRHAVAGCGDDALDVTGDPRRGGELRRDRADVAELGDRLDRSARGCADVERVEQAVVETEPHRCDREVGGVAVLDRDLQVTDGLGGGDGGNQRGGKGERREAATGEVVGHSHRNSSPRLCDVRAQSDHTEQRTRDAVQALGGDSKMARSTRDGAGGATRNRAL</sequence>
<accession>A0A9P1CT11</accession>
<dbReference type="InterPro" id="IPR008881">
    <property type="entry name" value="Trigger_fac_ribosome-bd_bac"/>
</dbReference>
<dbReference type="GO" id="GO:0051117">
    <property type="term" value="F:ATPase binding"/>
    <property type="evidence" value="ECO:0007669"/>
    <property type="project" value="TreeGrafter"/>
</dbReference>
<dbReference type="InterPro" id="IPR037041">
    <property type="entry name" value="Trigger_fac_C_sf"/>
</dbReference>
<evidence type="ECO:0000256" key="4">
    <source>
        <dbReference type="ARBA" id="ARBA00022490"/>
    </source>
</evidence>
<dbReference type="PROSITE" id="PS00382">
    <property type="entry name" value="CLP_PROTEASE_HIS"/>
    <property type="match status" value="1"/>
</dbReference>
<dbReference type="SUPFAM" id="SSF54534">
    <property type="entry name" value="FKBP-like"/>
    <property type="match status" value="1"/>
</dbReference>
<evidence type="ECO:0000256" key="7">
    <source>
        <dbReference type="ARBA" id="ARBA00022825"/>
    </source>
</evidence>
<dbReference type="PRINTS" id="PR00127">
    <property type="entry name" value="CLPPROTEASEP"/>
</dbReference>
<evidence type="ECO:0000256" key="8">
    <source>
        <dbReference type="ARBA" id="ARBA00023110"/>
    </source>
</evidence>
<feature type="region of interest" description="Disordered" evidence="15">
    <location>
        <begin position="1"/>
        <end position="25"/>
    </location>
</feature>
<dbReference type="NCBIfam" id="NF009205">
    <property type="entry name" value="PRK12553.1"/>
    <property type="match status" value="2"/>
</dbReference>
<feature type="compositionally biased region" description="Gly residues" evidence="15">
    <location>
        <begin position="1538"/>
        <end position="1549"/>
    </location>
</feature>
<evidence type="ECO:0000256" key="13">
    <source>
        <dbReference type="RuleBase" id="RU003567"/>
    </source>
</evidence>
<feature type="compositionally biased region" description="Acidic residues" evidence="15">
    <location>
        <begin position="1"/>
        <end position="11"/>
    </location>
</feature>
<comment type="similarity">
    <text evidence="3 13">Belongs to the peptidase S14 family.</text>
</comment>
<keyword evidence="9" id="KW-0143">Chaperone</keyword>
<evidence type="ECO:0000256" key="2">
    <source>
        <dbReference type="ARBA" id="ARBA00005464"/>
    </source>
</evidence>
<evidence type="ECO:0000313" key="19">
    <source>
        <dbReference type="EMBL" id="CAL4785096.1"/>
    </source>
</evidence>
<evidence type="ECO:0000256" key="1">
    <source>
        <dbReference type="ARBA" id="ARBA00000971"/>
    </source>
</evidence>
<dbReference type="PANTHER" id="PTHR10381">
    <property type="entry name" value="ATP-DEPENDENT CLP PROTEASE PROTEOLYTIC SUBUNIT"/>
    <property type="match status" value="1"/>
</dbReference>
<evidence type="ECO:0000256" key="11">
    <source>
        <dbReference type="ARBA" id="ARBA00034021"/>
    </source>
</evidence>
<dbReference type="Pfam" id="PF00574">
    <property type="entry name" value="CLP_protease"/>
    <property type="match status" value="2"/>
</dbReference>
<evidence type="ECO:0000259" key="17">
    <source>
        <dbReference type="Pfam" id="PF05698"/>
    </source>
</evidence>
<feature type="region of interest" description="Disordered" evidence="15">
    <location>
        <begin position="1005"/>
        <end position="1034"/>
    </location>
</feature>
<keyword evidence="20" id="KW-1185">Reference proteome</keyword>
<name>A0A9P1CT11_9DINO</name>
<evidence type="ECO:0000256" key="9">
    <source>
        <dbReference type="ARBA" id="ARBA00023186"/>
    </source>
</evidence>
<comment type="similarity">
    <text evidence="2">Belongs to the FKBP-type PPIase family. Tig subfamily.</text>
</comment>
<evidence type="ECO:0000256" key="5">
    <source>
        <dbReference type="ARBA" id="ARBA00022670"/>
    </source>
</evidence>
<evidence type="ECO:0000256" key="6">
    <source>
        <dbReference type="ARBA" id="ARBA00022801"/>
    </source>
</evidence>
<keyword evidence="6" id="KW-0378">Hydrolase</keyword>
<dbReference type="InterPro" id="IPR023562">
    <property type="entry name" value="ClpP/TepA"/>
</dbReference>
<evidence type="ECO:0000256" key="10">
    <source>
        <dbReference type="ARBA" id="ARBA00023235"/>
    </source>
</evidence>
<dbReference type="EMBL" id="CAMXCT030002380">
    <property type="protein sequence ID" value="CAL4785096.1"/>
    <property type="molecule type" value="Genomic_DNA"/>
</dbReference>
<dbReference type="FunFam" id="3.90.226.10:FF:000001">
    <property type="entry name" value="ATP-dependent Clp protease proteolytic subunit"/>
    <property type="match status" value="1"/>
</dbReference>
<reference evidence="18" key="1">
    <citation type="submission" date="2022-10" db="EMBL/GenBank/DDBJ databases">
        <authorList>
            <person name="Chen Y."/>
            <person name="Dougan E. K."/>
            <person name="Chan C."/>
            <person name="Rhodes N."/>
            <person name="Thang M."/>
        </authorList>
    </citation>
    <scope>NUCLEOTIDE SEQUENCE</scope>
</reference>
<dbReference type="InterPro" id="IPR008880">
    <property type="entry name" value="Trigger_fac_C"/>
</dbReference>
<keyword evidence="7" id="KW-0720">Serine protease</keyword>
<dbReference type="Pfam" id="PF05697">
    <property type="entry name" value="Trigger_N"/>
    <property type="match status" value="1"/>
</dbReference>
<dbReference type="Pfam" id="PF05698">
    <property type="entry name" value="Trigger_C"/>
    <property type="match status" value="1"/>
</dbReference>
<protein>
    <recommendedName>
        <fullName evidence="13">ATP-dependent Clp protease proteolytic subunit</fullName>
    </recommendedName>
</protein>
<feature type="compositionally biased region" description="Basic and acidic residues" evidence="15">
    <location>
        <begin position="1575"/>
        <end position="1590"/>
    </location>
</feature>
<gene>
    <name evidence="18" type="ORF">C1SCF055_LOCUS24130</name>
</gene>
<dbReference type="OrthoDB" id="2017408at2759"/>
<dbReference type="InterPro" id="IPR005215">
    <property type="entry name" value="Trig_fac"/>
</dbReference>
<dbReference type="Gene3D" id="1.10.3120.10">
    <property type="entry name" value="Trigger factor, C-terminal domain"/>
    <property type="match status" value="1"/>
</dbReference>
<dbReference type="Gene3D" id="3.90.226.10">
    <property type="entry name" value="2-enoyl-CoA Hydratase, Chain A, domain 1"/>
    <property type="match status" value="2"/>
</dbReference>
<dbReference type="GO" id="GO:0006515">
    <property type="term" value="P:protein quality control for misfolded or incompletely synthesized proteins"/>
    <property type="evidence" value="ECO:0007669"/>
    <property type="project" value="TreeGrafter"/>
</dbReference>
<reference evidence="19 20" key="2">
    <citation type="submission" date="2024-05" db="EMBL/GenBank/DDBJ databases">
        <authorList>
            <person name="Chen Y."/>
            <person name="Shah S."/>
            <person name="Dougan E. K."/>
            <person name="Thang M."/>
            <person name="Chan C."/>
        </authorList>
    </citation>
    <scope>NUCLEOTIDE SEQUENCE [LARGE SCALE GENOMIC DNA]</scope>
</reference>
<dbReference type="NCBIfam" id="TIGR00115">
    <property type="entry name" value="tig"/>
    <property type="match status" value="1"/>
</dbReference>
<evidence type="ECO:0000256" key="3">
    <source>
        <dbReference type="ARBA" id="ARBA00007039"/>
    </source>
</evidence>
<dbReference type="Gene3D" id="3.10.50.40">
    <property type="match status" value="1"/>
</dbReference>
<feature type="active site" evidence="12">
    <location>
        <position position="839"/>
    </location>
</feature>
<evidence type="ECO:0000256" key="14">
    <source>
        <dbReference type="SAM" id="Coils"/>
    </source>
</evidence>
<dbReference type="Gene3D" id="3.30.70.1050">
    <property type="entry name" value="Trigger factor ribosome-binding domain"/>
    <property type="match status" value="1"/>
</dbReference>
<feature type="domain" description="Trigger factor ribosome-binding bacterial" evidence="16">
    <location>
        <begin position="29"/>
        <end position="173"/>
    </location>
</feature>
<dbReference type="GO" id="GO:0009368">
    <property type="term" value="C:endopeptidase Clp complex"/>
    <property type="evidence" value="ECO:0007669"/>
    <property type="project" value="TreeGrafter"/>
</dbReference>
<evidence type="ECO:0000256" key="12">
    <source>
        <dbReference type="PROSITE-ProRule" id="PRU10086"/>
    </source>
</evidence>
<dbReference type="HAMAP" id="MF_00444">
    <property type="entry name" value="ClpP"/>
    <property type="match status" value="2"/>
</dbReference>
<feature type="coiled-coil region" evidence="14">
    <location>
        <begin position="949"/>
        <end position="983"/>
    </location>
</feature>
<feature type="domain" description="Trigger factor C-terminal" evidence="17">
    <location>
        <begin position="296"/>
        <end position="448"/>
    </location>
</feature>
<dbReference type="PANTHER" id="PTHR10381:SF70">
    <property type="entry name" value="ATP-DEPENDENT CLP PROTEASE PROTEOLYTIC SUBUNIT"/>
    <property type="match status" value="1"/>
</dbReference>
<keyword evidence="14" id="KW-0175">Coiled coil</keyword>
<dbReference type="EMBL" id="CAMXCT010002380">
    <property type="protein sequence ID" value="CAI3997784.1"/>
    <property type="molecule type" value="Genomic_DNA"/>
</dbReference>
<dbReference type="SUPFAM" id="SSF109998">
    <property type="entry name" value="Triger factor/SurA peptide-binding domain-like"/>
    <property type="match status" value="1"/>
</dbReference>
<dbReference type="GO" id="GO:0015031">
    <property type="term" value="P:protein transport"/>
    <property type="evidence" value="ECO:0007669"/>
    <property type="project" value="InterPro"/>
</dbReference>
<dbReference type="GO" id="GO:0004176">
    <property type="term" value="F:ATP-dependent peptidase activity"/>
    <property type="evidence" value="ECO:0007669"/>
    <property type="project" value="InterPro"/>
</dbReference>
<feature type="region of interest" description="Disordered" evidence="15">
    <location>
        <begin position="1207"/>
        <end position="1242"/>
    </location>
</feature>
<dbReference type="Proteomes" id="UP001152797">
    <property type="component" value="Unassembled WGS sequence"/>
</dbReference>
<feature type="region of interest" description="Disordered" evidence="15">
    <location>
        <begin position="1534"/>
        <end position="1618"/>
    </location>
</feature>
<dbReference type="GO" id="GO:0003755">
    <property type="term" value="F:peptidyl-prolyl cis-trans isomerase activity"/>
    <property type="evidence" value="ECO:0007669"/>
    <property type="project" value="UniProtKB-KW"/>
</dbReference>
<evidence type="ECO:0000313" key="20">
    <source>
        <dbReference type="Proteomes" id="UP001152797"/>
    </source>
</evidence>
<proteinExistence type="inferred from homology"/>
<organism evidence="18">
    <name type="scientific">Cladocopium goreaui</name>
    <dbReference type="NCBI Taxonomy" id="2562237"/>
    <lineage>
        <taxon>Eukaryota</taxon>
        <taxon>Sar</taxon>
        <taxon>Alveolata</taxon>
        <taxon>Dinophyceae</taxon>
        <taxon>Suessiales</taxon>
        <taxon>Symbiodiniaceae</taxon>
        <taxon>Cladocopium</taxon>
    </lineage>
</organism>
<feature type="compositionally biased region" description="Basic and acidic residues" evidence="15">
    <location>
        <begin position="1295"/>
        <end position="1324"/>
    </location>
</feature>
<keyword evidence="4" id="KW-0963">Cytoplasm</keyword>